<evidence type="ECO:0000313" key="1">
    <source>
        <dbReference type="EMBL" id="TGJ63327.1"/>
    </source>
</evidence>
<name>A0A7C8K2E9_ORBOL</name>
<proteinExistence type="predicted"/>
<protein>
    <submittedName>
        <fullName evidence="1">Uncharacterized protein</fullName>
    </submittedName>
</protein>
<dbReference type="EMBL" id="SOZJ01000008">
    <property type="protein sequence ID" value="TGJ63327.1"/>
    <property type="molecule type" value="Genomic_DNA"/>
</dbReference>
<reference evidence="1 2" key="1">
    <citation type="submission" date="2019-03" db="EMBL/GenBank/DDBJ databases">
        <title>Nematode-trapping fungi genome.</title>
        <authorList>
            <person name="Vidal-Diez De Ulzurrun G."/>
        </authorList>
    </citation>
    <scope>NUCLEOTIDE SEQUENCE [LARGE SCALE GENOMIC DNA]</scope>
    <source>
        <strain evidence="1 2">TWF154</strain>
    </source>
</reference>
<dbReference type="Proteomes" id="UP000297595">
    <property type="component" value="Unassembled WGS sequence"/>
</dbReference>
<organism evidence="1 2">
    <name type="scientific">Orbilia oligospora</name>
    <name type="common">Nematode-trapping fungus</name>
    <name type="synonym">Arthrobotrys oligospora</name>
    <dbReference type="NCBI Taxonomy" id="2813651"/>
    <lineage>
        <taxon>Eukaryota</taxon>
        <taxon>Fungi</taxon>
        <taxon>Dikarya</taxon>
        <taxon>Ascomycota</taxon>
        <taxon>Pezizomycotina</taxon>
        <taxon>Orbiliomycetes</taxon>
        <taxon>Orbiliales</taxon>
        <taxon>Orbiliaceae</taxon>
        <taxon>Orbilia</taxon>
    </lineage>
</organism>
<accession>A0A7C8K2E9</accession>
<gene>
    <name evidence="1" type="ORF">EYR41_011257</name>
</gene>
<evidence type="ECO:0000313" key="2">
    <source>
        <dbReference type="Proteomes" id="UP000297595"/>
    </source>
</evidence>
<sequence length="142" mass="15697">MVPGIIDRSLCICRKKLWISGQHSLQEQTPREGKAPGPWGSVTNSVLLTSGSTTQPGKRVPHTLFLDTQKKIRGFGDEEHKTGLSAAVNLDKVVILFAILGWRFRWIGVTRDAAPQVLRPIFGIKILRVPCVPCEFLVHGFG</sequence>
<dbReference type="AlphaFoldDB" id="A0A7C8K2E9"/>
<comment type="caution">
    <text evidence="1">The sequence shown here is derived from an EMBL/GenBank/DDBJ whole genome shotgun (WGS) entry which is preliminary data.</text>
</comment>